<sequence length="63" mass="7497">HSVHLARRLLQLEKQNSLLVKDLEHQKEQVTQISQEVNYCSKKIECVETINMAEQLFIKWSIF</sequence>
<dbReference type="OrthoDB" id="299638at2759"/>
<proteinExistence type="predicted"/>
<dbReference type="AlphaFoldDB" id="A0A2P4S9K2"/>
<accession>A0A2P4S9K2</accession>
<reference evidence="1 2" key="1">
    <citation type="submission" date="2018-01" db="EMBL/GenBank/DDBJ databases">
        <title>Comparison of the Chinese Bamboo Partridge and Red Junglefowl genome sequences highlights the importance of demography in genome evolution.</title>
        <authorList>
            <person name="Tiley G.P."/>
            <person name="Kimball R.T."/>
            <person name="Braun E.L."/>
            <person name="Burleigh J.G."/>
        </authorList>
    </citation>
    <scope>NUCLEOTIDE SEQUENCE [LARGE SCALE GENOMIC DNA]</scope>
    <source>
        <strain evidence="1">RTK389</strain>
        <tissue evidence="1">Blood</tissue>
    </source>
</reference>
<gene>
    <name evidence="1" type="ORF">CIB84_015449</name>
</gene>
<organism evidence="1 2">
    <name type="scientific">Bambusicola thoracicus</name>
    <name type="common">Chinese bamboo-partridge</name>
    <name type="synonym">Perdix thoracica</name>
    <dbReference type="NCBI Taxonomy" id="9083"/>
    <lineage>
        <taxon>Eukaryota</taxon>
        <taxon>Metazoa</taxon>
        <taxon>Chordata</taxon>
        <taxon>Craniata</taxon>
        <taxon>Vertebrata</taxon>
        <taxon>Euteleostomi</taxon>
        <taxon>Archelosauria</taxon>
        <taxon>Archosauria</taxon>
        <taxon>Dinosauria</taxon>
        <taxon>Saurischia</taxon>
        <taxon>Theropoda</taxon>
        <taxon>Coelurosauria</taxon>
        <taxon>Aves</taxon>
        <taxon>Neognathae</taxon>
        <taxon>Galloanserae</taxon>
        <taxon>Galliformes</taxon>
        <taxon>Phasianidae</taxon>
        <taxon>Perdicinae</taxon>
        <taxon>Bambusicola</taxon>
    </lineage>
</organism>
<dbReference type="EMBL" id="PPHD01077846">
    <property type="protein sequence ID" value="POI20804.1"/>
    <property type="molecule type" value="Genomic_DNA"/>
</dbReference>
<evidence type="ECO:0000313" key="1">
    <source>
        <dbReference type="EMBL" id="POI20804.1"/>
    </source>
</evidence>
<evidence type="ECO:0000313" key="2">
    <source>
        <dbReference type="Proteomes" id="UP000237246"/>
    </source>
</evidence>
<dbReference type="Proteomes" id="UP000237246">
    <property type="component" value="Unassembled WGS sequence"/>
</dbReference>
<feature type="non-terminal residue" evidence="1">
    <location>
        <position position="1"/>
    </location>
</feature>
<name>A0A2P4S9K2_BAMTH</name>
<protein>
    <submittedName>
        <fullName evidence="1">Uncharacterized protein</fullName>
    </submittedName>
</protein>
<keyword evidence="2" id="KW-1185">Reference proteome</keyword>
<comment type="caution">
    <text evidence="1">The sequence shown here is derived from an EMBL/GenBank/DDBJ whole genome shotgun (WGS) entry which is preliminary data.</text>
</comment>